<protein>
    <recommendedName>
        <fullName evidence="4">Molybdopterin synthase catalytic subunit</fullName>
        <ecNumber evidence="3">2.8.1.12</ecNumber>
    </recommendedName>
    <alternativeName>
        <fullName evidence="9">MPT synthase subunit 2</fullName>
    </alternativeName>
    <alternativeName>
        <fullName evidence="7">Molybdenum cofactor biosynthesis protein E</fullName>
    </alternativeName>
    <alternativeName>
        <fullName evidence="8">Molybdopterin-converting factor large subunit</fullName>
    </alternativeName>
    <alternativeName>
        <fullName evidence="10">Molybdopterin-converting factor subunit 2</fullName>
    </alternativeName>
</protein>
<name>A0A317T847_9CHLB</name>
<evidence type="ECO:0000256" key="4">
    <source>
        <dbReference type="ARBA" id="ARBA00013858"/>
    </source>
</evidence>
<evidence type="ECO:0000256" key="1">
    <source>
        <dbReference type="ARBA" id="ARBA00005046"/>
    </source>
</evidence>
<keyword evidence="13" id="KW-1185">Reference proteome</keyword>
<dbReference type="EMBL" id="PDNZ01000002">
    <property type="protein sequence ID" value="PWW82864.1"/>
    <property type="molecule type" value="Genomic_DNA"/>
</dbReference>
<evidence type="ECO:0000256" key="2">
    <source>
        <dbReference type="ARBA" id="ARBA00005426"/>
    </source>
</evidence>
<dbReference type="GO" id="GO:0006777">
    <property type="term" value="P:Mo-molybdopterin cofactor biosynthetic process"/>
    <property type="evidence" value="ECO:0007669"/>
    <property type="project" value="UniProtKB-KW"/>
</dbReference>
<organism evidence="12 13">
    <name type="scientific">Prosthecochloris marina</name>
    <dbReference type="NCBI Taxonomy" id="2017681"/>
    <lineage>
        <taxon>Bacteria</taxon>
        <taxon>Pseudomonadati</taxon>
        <taxon>Chlorobiota</taxon>
        <taxon>Chlorobiia</taxon>
        <taxon>Chlorobiales</taxon>
        <taxon>Chlorobiaceae</taxon>
        <taxon>Prosthecochloris</taxon>
    </lineage>
</organism>
<comment type="subunit">
    <text evidence="6">Heterotetramer of 2 MoaD subunits and 2 MoaE subunits. Also stable as homodimer. The enzyme changes between these two forms during catalysis.</text>
</comment>
<evidence type="ECO:0000256" key="10">
    <source>
        <dbReference type="ARBA" id="ARBA00032474"/>
    </source>
</evidence>
<dbReference type="InterPro" id="IPR036563">
    <property type="entry name" value="MoaE_sf"/>
</dbReference>
<comment type="caution">
    <text evidence="12">The sequence shown here is derived from an EMBL/GenBank/DDBJ whole genome shotgun (WGS) entry which is preliminary data.</text>
</comment>
<dbReference type="EC" id="2.8.1.12" evidence="3"/>
<proteinExistence type="inferred from homology"/>
<comment type="pathway">
    <text evidence="1">Cofactor biosynthesis; molybdopterin biosynthesis.</text>
</comment>
<dbReference type="InterPro" id="IPR003448">
    <property type="entry name" value="Mopterin_biosynth_MoaE"/>
</dbReference>
<sequence>MVSVSVSGKRIDGWSFDLQPDPRVGAELVFNGQVRGIEKDEKIGALVYEQYEGMAQKELEKIGREAVQRFGIIDIHCVHRIGTIPVGEAAIVVLIRSVHRHEAFDAMSWFMDELKKSVPIWKVGSVQ</sequence>
<evidence type="ECO:0000256" key="9">
    <source>
        <dbReference type="ARBA" id="ARBA00030781"/>
    </source>
</evidence>
<evidence type="ECO:0000256" key="6">
    <source>
        <dbReference type="ARBA" id="ARBA00026066"/>
    </source>
</evidence>
<evidence type="ECO:0000256" key="7">
    <source>
        <dbReference type="ARBA" id="ARBA00029745"/>
    </source>
</evidence>
<dbReference type="Pfam" id="PF02391">
    <property type="entry name" value="MoaE"/>
    <property type="match status" value="1"/>
</dbReference>
<dbReference type="Gene3D" id="3.90.1170.40">
    <property type="entry name" value="Molybdopterin biosynthesis MoaE subunit"/>
    <property type="match status" value="1"/>
</dbReference>
<dbReference type="PANTHER" id="PTHR23404">
    <property type="entry name" value="MOLYBDOPTERIN SYNTHASE RELATED"/>
    <property type="match status" value="1"/>
</dbReference>
<evidence type="ECO:0000256" key="8">
    <source>
        <dbReference type="ARBA" id="ARBA00030407"/>
    </source>
</evidence>
<evidence type="ECO:0000256" key="3">
    <source>
        <dbReference type="ARBA" id="ARBA00011950"/>
    </source>
</evidence>
<dbReference type="RefSeq" id="WP_110022579.1">
    <property type="nucleotide sequence ID" value="NZ_PDNZ01000002.1"/>
</dbReference>
<dbReference type="OrthoDB" id="9803224at2"/>
<comment type="catalytic activity">
    <reaction evidence="11">
        <text>2 [molybdopterin-synthase sulfur-carrier protein]-C-terminal-Gly-aminoethanethioate + cyclic pyranopterin phosphate + H2O = molybdopterin + 2 [molybdopterin-synthase sulfur-carrier protein]-C-terminal Gly-Gly + 2 H(+)</text>
        <dbReference type="Rhea" id="RHEA:26333"/>
        <dbReference type="Rhea" id="RHEA-COMP:12202"/>
        <dbReference type="Rhea" id="RHEA-COMP:19907"/>
        <dbReference type="ChEBI" id="CHEBI:15377"/>
        <dbReference type="ChEBI" id="CHEBI:15378"/>
        <dbReference type="ChEBI" id="CHEBI:58698"/>
        <dbReference type="ChEBI" id="CHEBI:59648"/>
        <dbReference type="ChEBI" id="CHEBI:90778"/>
        <dbReference type="ChEBI" id="CHEBI:232372"/>
        <dbReference type="EC" id="2.8.1.12"/>
    </reaction>
</comment>
<comment type="similarity">
    <text evidence="2">Belongs to the MoaE family.</text>
</comment>
<gene>
    <name evidence="12" type="ORF">CR164_03770</name>
</gene>
<evidence type="ECO:0000256" key="5">
    <source>
        <dbReference type="ARBA" id="ARBA00023150"/>
    </source>
</evidence>
<evidence type="ECO:0000256" key="11">
    <source>
        <dbReference type="ARBA" id="ARBA00049878"/>
    </source>
</evidence>
<evidence type="ECO:0000313" key="13">
    <source>
        <dbReference type="Proteomes" id="UP000246278"/>
    </source>
</evidence>
<keyword evidence="5" id="KW-0501">Molybdenum cofactor biosynthesis</keyword>
<reference evidence="13" key="1">
    <citation type="submission" date="2017-10" db="EMBL/GenBank/DDBJ databases">
        <authorList>
            <person name="Gaisin V.A."/>
            <person name="Rysina M.S."/>
            <person name="Grouzdev D.S."/>
        </authorList>
    </citation>
    <scope>NUCLEOTIDE SEQUENCE [LARGE SCALE GENOMIC DNA]</scope>
    <source>
        <strain evidence="13">V1</strain>
    </source>
</reference>
<dbReference type="CDD" id="cd00756">
    <property type="entry name" value="MoaE"/>
    <property type="match status" value="1"/>
</dbReference>
<dbReference type="SUPFAM" id="SSF54690">
    <property type="entry name" value="Molybdopterin synthase subunit MoaE"/>
    <property type="match status" value="1"/>
</dbReference>
<evidence type="ECO:0000313" key="12">
    <source>
        <dbReference type="EMBL" id="PWW82864.1"/>
    </source>
</evidence>
<dbReference type="Proteomes" id="UP000246278">
    <property type="component" value="Unassembled WGS sequence"/>
</dbReference>
<accession>A0A317T847</accession>
<dbReference type="GO" id="GO:0030366">
    <property type="term" value="F:molybdopterin synthase activity"/>
    <property type="evidence" value="ECO:0007669"/>
    <property type="project" value="UniProtKB-EC"/>
</dbReference>
<dbReference type="AlphaFoldDB" id="A0A317T847"/>